<protein>
    <recommendedName>
        <fullName evidence="4">TrwC relaxase domain-containing protein</fullName>
    </recommendedName>
</protein>
<evidence type="ECO:0000256" key="1">
    <source>
        <dbReference type="ARBA" id="ARBA00022741"/>
    </source>
</evidence>
<dbReference type="InterPro" id="IPR014059">
    <property type="entry name" value="TraI/TrwC_relax"/>
</dbReference>
<evidence type="ECO:0000259" key="4">
    <source>
        <dbReference type="Pfam" id="PF08751"/>
    </source>
</evidence>
<dbReference type="CDD" id="cd18809">
    <property type="entry name" value="SF1_C_RecD"/>
    <property type="match status" value="1"/>
</dbReference>
<organism evidence="5">
    <name type="scientific">uncultured Solirubrobacteraceae bacterium</name>
    <dbReference type="NCBI Taxonomy" id="1162706"/>
    <lineage>
        <taxon>Bacteria</taxon>
        <taxon>Bacillati</taxon>
        <taxon>Actinomycetota</taxon>
        <taxon>Thermoleophilia</taxon>
        <taxon>Solirubrobacterales</taxon>
        <taxon>Solirubrobacteraceae</taxon>
        <taxon>environmental samples</taxon>
    </lineage>
</organism>
<keyword evidence="2" id="KW-0067">ATP-binding</keyword>
<evidence type="ECO:0000256" key="2">
    <source>
        <dbReference type="ARBA" id="ARBA00022840"/>
    </source>
</evidence>
<dbReference type="PANTHER" id="PTHR43788:SF6">
    <property type="entry name" value="DNA HELICASE B"/>
    <property type="match status" value="1"/>
</dbReference>
<sequence length="967" mass="105899">MLSLGKIAAGPQAARYYTDQVASGLEDYYDGEGEAPGRWIGSGAAAAGLEGQVEPGDFERLLAGGGLRQPVREGAIAGFDLTFRAPKSVSVLWGIADPEVTLQLGEAHDAAVEAALGYLEREACRARRGAGGAVQVRGSGFVAAAFRHRASRAGDPLLHTHVVAGNLTQGPDERWTALDARHLYRHAKTAGCLYQAELRRELTQRLGLAWGPVERGTADVLGVPREVIEHFSQRRAEILEHMAEHGGRSAQSAQIAALETRRAKHDVSVDRLREQWRARAVEHGLTGPDVERILQPGDRDVPWVTAVRPEALTLEVSVFGRAELLQALAEAQPRGAAVADLERVADAMLEDRELVALPRGPVPAGLTEARFTTGEMLAAEQDLLDRATQSIDAGRGLVHADAVAAAFAGRSLSQEQRQVVDDLCRRGDGVSVVRAAAGTGKTFVLDAAREAWQATQRDVIGCATSARAALELSDQAAIPSVTIAQLTGRLADGMQIPEGEVLVVDEAGMVGTRDLARLAEAAVRSRAKLVLVGDDRQLPEIQAGGAFHALAERLPKHELREVRRQHEAWDIQALEALRSGEIERWARAYRDHGQITVGDSAEATRAALVNDWSRATGDRLMIAARRDDVADLNHGARQLLQAQGALGPDELTAAGRGYAAGDRVIGSRNDRRAGILNGNRGTVSATDAQNRSVDVALDNGSRIRLGPEYLDAGHLDHGYAITAHRAQGATVDRTFVLGSEELYREWGYTALSRHREQARFYVARGDLRVDPELPPPTDPLVSGIGRLLERSRAKQLALESLPQADREQLEVERRQLREQLAGQPPPRRLAHVEARELEAKVRAVESARQRERLLRERRERLRWRDRRARADLDDLLERNLDDQQRHATELQKTVATVTAAKTSDHDWLTNHEPQATRLLAVDHELRTRDTAEDRAARRLETVDRDPLKVRLAEQRLELDHDTLDLGL</sequence>
<dbReference type="PANTHER" id="PTHR43788">
    <property type="entry name" value="DNA2/NAM7 HELICASE FAMILY MEMBER"/>
    <property type="match status" value="1"/>
</dbReference>
<keyword evidence="3" id="KW-0175">Coiled coil</keyword>
<evidence type="ECO:0000313" key="5">
    <source>
        <dbReference type="EMBL" id="CAA9486705.1"/>
    </source>
</evidence>
<dbReference type="Gene3D" id="2.30.30.940">
    <property type="match status" value="1"/>
</dbReference>
<accession>A0A6J4S7J8</accession>
<reference evidence="5" key="1">
    <citation type="submission" date="2020-02" db="EMBL/GenBank/DDBJ databases">
        <authorList>
            <person name="Meier V. D."/>
        </authorList>
    </citation>
    <scope>NUCLEOTIDE SEQUENCE</scope>
    <source>
        <strain evidence="5">AVDCRST_MAG53</strain>
    </source>
</reference>
<dbReference type="InterPro" id="IPR050534">
    <property type="entry name" value="Coronavir_polyprotein_1ab"/>
</dbReference>
<dbReference type="NCBIfam" id="TIGR02686">
    <property type="entry name" value="relax_trwC"/>
    <property type="match status" value="1"/>
</dbReference>
<feature type="coiled-coil region" evidence="3">
    <location>
        <begin position="834"/>
        <end position="864"/>
    </location>
</feature>
<dbReference type="GO" id="GO:0005524">
    <property type="term" value="F:ATP binding"/>
    <property type="evidence" value="ECO:0007669"/>
    <property type="project" value="UniProtKB-KW"/>
</dbReference>
<dbReference type="Gene3D" id="3.40.50.300">
    <property type="entry name" value="P-loop containing nucleotide triphosphate hydrolases"/>
    <property type="match status" value="2"/>
</dbReference>
<dbReference type="Pfam" id="PF08751">
    <property type="entry name" value="TrwC"/>
    <property type="match status" value="1"/>
</dbReference>
<dbReference type="NCBIfam" id="NF041492">
    <property type="entry name" value="MobF"/>
    <property type="match status" value="1"/>
</dbReference>
<evidence type="ECO:0000256" key="3">
    <source>
        <dbReference type="SAM" id="Coils"/>
    </source>
</evidence>
<dbReference type="CDD" id="cd17933">
    <property type="entry name" value="DEXSc_RecD-like"/>
    <property type="match status" value="1"/>
</dbReference>
<name>A0A6J4S7J8_9ACTN</name>
<feature type="domain" description="TrwC relaxase" evidence="4">
    <location>
        <begin position="12"/>
        <end position="282"/>
    </location>
</feature>
<dbReference type="AlphaFoldDB" id="A0A6J4S7J8"/>
<dbReference type="Pfam" id="PF13604">
    <property type="entry name" value="AAA_30"/>
    <property type="match status" value="1"/>
</dbReference>
<dbReference type="GO" id="GO:0003678">
    <property type="term" value="F:DNA helicase activity"/>
    <property type="evidence" value="ECO:0007669"/>
    <property type="project" value="UniProtKB-ARBA"/>
</dbReference>
<gene>
    <name evidence="5" type="ORF">AVDCRST_MAG53-1049</name>
</gene>
<dbReference type="InterPro" id="IPR027417">
    <property type="entry name" value="P-loop_NTPase"/>
</dbReference>
<keyword evidence="1" id="KW-0547">Nucleotide-binding</keyword>
<dbReference type="SUPFAM" id="SSF52540">
    <property type="entry name" value="P-loop containing nucleoside triphosphate hydrolases"/>
    <property type="match status" value="2"/>
</dbReference>
<dbReference type="InterPro" id="IPR014862">
    <property type="entry name" value="TrwC"/>
</dbReference>
<dbReference type="SUPFAM" id="SSF55464">
    <property type="entry name" value="Origin of replication-binding domain, RBD-like"/>
    <property type="match status" value="1"/>
</dbReference>
<dbReference type="EMBL" id="CADCVR010000035">
    <property type="protein sequence ID" value="CAA9486705.1"/>
    <property type="molecule type" value="Genomic_DNA"/>
</dbReference>
<proteinExistence type="predicted"/>